<proteinExistence type="predicted"/>
<dbReference type="Pfam" id="PF03733">
    <property type="entry name" value="YccF"/>
    <property type="match status" value="2"/>
</dbReference>
<name>A0A5J5L1T1_9MICC</name>
<dbReference type="OrthoDB" id="3238663at2"/>
<dbReference type="GO" id="GO:0005886">
    <property type="term" value="C:plasma membrane"/>
    <property type="evidence" value="ECO:0007669"/>
    <property type="project" value="TreeGrafter"/>
</dbReference>
<feature type="domain" description="Inner membrane component" evidence="2">
    <location>
        <begin position="8"/>
        <end position="58"/>
    </location>
</feature>
<dbReference type="EMBL" id="SZWF01000004">
    <property type="protein sequence ID" value="KAA9394921.1"/>
    <property type="molecule type" value="Genomic_DNA"/>
</dbReference>
<evidence type="ECO:0000256" key="1">
    <source>
        <dbReference type="SAM" id="Phobius"/>
    </source>
</evidence>
<feature type="transmembrane region" description="Helical" evidence="1">
    <location>
        <begin position="7"/>
        <end position="28"/>
    </location>
</feature>
<comment type="caution">
    <text evidence="3">The sequence shown here is derived from an EMBL/GenBank/DDBJ whole genome shotgun (WGS) entry which is preliminary data.</text>
</comment>
<feature type="transmembrane region" description="Helical" evidence="1">
    <location>
        <begin position="66"/>
        <end position="87"/>
    </location>
</feature>
<feature type="transmembrane region" description="Helical" evidence="1">
    <location>
        <begin position="34"/>
        <end position="54"/>
    </location>
</feature>
<dbReference type="PROSITE" id="PS51257">
    <property type="entry name" value="PROKAR_LIPOPROTEIN"/>
    <property type="match status" value="1"/>
</dbReference>
<gene>
    <name evidence="3" type="ORF">FCK90_05180</name>
</gene>
<keyword evidence="1" id="KW-0472">Membrane</keyword>
<dbReference type="AlphaFoldDB" id="A0A5J5L1T1"/>
<keyword evidence="1" id="KW-1133">Transmembrane helix</keyword>
<organism evidence="3 4">
    <name type="scientific">Kocuria coralli</name>
    <dbReference type="NCBI Taxonomy" id="1461025"/>
    <lineage>
        <taxon>Bacteria</taxon>
        <taxon>Bacillati</taxon>
        <taxon>Actinomycetota</taxon>
        <taxon>Actinomycetes</taxon>
        <taxon>Micrococcales</taxon>
        <taxon>Micrococcaceae</taxon>
        <taxon>Kocuria</taxon>
    </lineage>
</organism>
<dbReference type="NCBIfam" id="NF008740">
    <property type="entry name" value="PRK11770.1-2"/>
    <property type="match status" value="1"/>
</dbReference>
<dbReference type="InterPro" id="IPR052937">
    <property type="entry name" value="Inner_membrane_protein"/>
</dbReference>
<dbReference type="InterPro" id="IPR031308">
    <property type="entry name" value="UCP028777"/>
</dbReference>
<dbReference type="RefSeq" id="WP_158033232.1">
    <property type="nucleotide sequence ID" value="NZ_ML708613.1"/>
</dbReference>
<dbReference type="InterPro" id="IPR005185">
    <property type="entry name" value="YccF"/>
</dbReference>
<dbReference type="Proteomes" id="UP000325957">
    <property type="component" value="Unassembled WGS sequence"/>
</dbReference>
<evidence type="ECO:0000313" key="4">
    <source>
        <dbReference type="Proteomes" id="UP000325957"/>
    </source>
</evidence>
<accession>A0A5J5L1T1</accession>
<keyword evidence="1" id="KW-0812">Transmembrane</keyword>
<reference evidence="3 4" key="1">
    <citation type="submission" date="2019-05" db="EMBL/GenBank/DDBJ databases">
        <title>Kocuria coralli sp. nov., a novel actinobacterium isolated from coral reef seawater.</title>
        <authorList>
            <person name="Li J."/>
        </authorList>
    </citation>
    <scope>NUCLEOTIDE SEQUENCE [LARGE SCALE GENOMIC DNA]</scope>
    <source>
        <strain evidence="3 4">SCSIO 13007</strain>
    </source>
</reference>
<protein>
    <submittedName>
        <fullName evidence="3">YccF domain-containing protein</fullName>
    </submittedName>
</protein>
<feature type="transmembrane region" description="Helical" evidence="1">
    <location>
        <begin position="93"/>
        <end position="113"/>
    </location>
</feature>
<dbReference type="PANTHER" id="PTHR42903">
    <property type="entry name" value="INNER MEMBRANE PROTEIN YCCF"/>
    <property type="match status" value="1"/>
</dbReference>
<keyword evidence="4" id="KW-1185">Reference proteome</keyword>
<dbReference type="PANTHER" id="PTHR42903:SF1">
    <property type="entry name" value="INNER MEMBRANE PROTEIN YCCF"/>
    <property type="match status" value="1"/>
</dbReference>
<feature type="domain" description="Inner membrane component" evidence="2">
    <location>
        <begin position="72"/>
        <end position="122"/>
    </location>
</feature>
<dbReference type="PIRSF" id="PIRSF028777">
    <property type="entry name" value="UCP028777"/>
    <property type="match status" value="1"/>
</dbReference>
<evidence type="ECO:0000259" key="2">
    <source>
        <dbReference type="Pfam" id="PF03733"/>
    </source>
</evidence>
<evidence type="ECO:0000313" key="3">
    <source>
        <dbReference type="EMBL" id="KAA9394921.1"/>
    </source>
</evidence>
<sequence>MRTIISLILNIIWLITAGWVLFLGYAVAGVLACLLIVTIPFGLASFRIAGFVLWPFGREVVETGRAGGFSTLGNVVWFVIAGWWLALGHVVTAVAQAVTIIGLPLAWANIKLIPVTCFPFGKQVVSSSDARAQMFPVARS</sequence>